<keyword evidence="2" id="KW-1185">Reference proteome</keyword>
<proteinExistence type="predicted"/>
<organism evidence="1 2">
    <name type="scientific">Avena sativa</name>
    <name type="common">Oat</name>
    <dbReference type="NCBI Taxonomy" id="4498"/>
    <lineage>
        <taxon>Eukaryota</taxon>
        <taxon>Viridiplantae</taxon>
        <taxon>Streptophyta</taxon>
        <taxon>Embryophyta</taxon>
        <taxon>Tracheophyta</taxon>
        <taxon>Spermatophyta</taxon>
        <taxon>Magnoliopsida</taxon>
        <taxon>Liliopsida</taxon>
        <taxon>Poales</taxon>
        <taxon>Poaceae</taxon>
        <taxon>BOP clade</taxon>
        <taxon>Pooideae</taxon>
        <taxon>Poodae</taxon>
        <taxon>Poeae</taxon>
        <taxon>Poeae Chloroplast Group 1 (Aveneae type)</taxon>
        <taxon>Aveninae</taxon>
        <taxon>Avena</taxon>
    </lineage>
</organism>
<dbReference type="Proteomes" id="UP001732700">
    <property type="component" value="Chromosome 1A"/>
</dbReference>
<reference evidence="1" key="1">
    <citation type="submission" date="2021-05" db="EMBL/GenBank/DDBJ databases">
        <authorList>
            <person name="Scholz U."/>
            <person name="Mascher M."/>
            <person name="Fiebig A."/>
        </authorList>
    </citation>
    <scope>NUCLEOTIDE SEQUENCE [LARGE SCALE GENOMIC DNA]</scope>
</reference>
<protein>
    <submittedName>
        <fullName evidence="1">Uncharacterized protein</fullName>
    </submittedName>
</protein>
<sequence>MDATCNVTLDDNHCAYFDHVDKLKNYGAHNKETVSSLLWAFFHYWAYQHDYMQDVISIRMGRIISKHMKDWTRRVGNDRHLICIEDPFETSHDLGRVVDKFSIKILREEFERAANILQYDANPSVTLFEPYMPLSVDEP</sequence>
<name>A0ACD5TJR3_AVESA</name>
<accession>A0ACD5TJR3</accession>
<dbReference type="EnsemblPlants" id="AVESA.00010b.r2.1AG0069930.1">
    <property type="protein sequence ID" value="AVESA.00010b.r2.1AG0069930.1.CDS"/>
    <property type="gene ID" value="AVESA.00010b.r2.1AG0069930"/>
</dbReference>
<evidence type="ECO:0000313" key="2">
    <source>
        <dbReference type="Proteomes" id="UP001732700"/>
    </source>
</evidence>
<evidence type="ECO:0000313" key="1">
    <source>
        <dbReference type="EnsemblPlants" id="AVESA.00010b.r2.1AG0069930.1.CDS"/>
    </source>
</evidence>
<reference evidence="1" key="2">
    <citation type="submission" date="2025-09" db="UniProtKB">
        <authorList>
            <consortium name="EnsemblPlants"/>
        </authorList>
    </citation>
    <scope>IDENTIFICATION</scope>
</reference>